<dbReference type="Pfam" id="PF00488">
    <property type="entry name" value="MutS_V"/>
    <property type="match status" value="1"/>
</dbReference>
<evidence type="ECO:0000259" key="7">
    <source>
        <dbReference type="PROSITE" id="PS00486"/>
    </source>
</evidence>
<evidence type="ECO:0000256" key="5">
    <source>
        <dbReference type="ARBA" id="ARBA00023125"/>
    </source>
</evidence>
<keyword evidence="9" id="KW-1185">Reference proteome</keyword>
<evidence type="ECO:0000256" key="3">
    <source>
        <dbReference type="ARBA" id="ARBA00022763"/>
    </source>
</evidence>
<dbReference type="RefSeq" id="XP_067804007.1">
    <property type="nucleotide sequence ID" value="XM_067945216.1"/>
</dbReference>
<protein>
    <recommendedName>
        <fullName evidence="6">DNA mismatch repair protein</fullName>
    </recommendedName>
</protein>
<dbReference type="InterPro" id="IPR017261">
    <property type="entry name" value="DNA_mismatch_repair_MutS/MSH"/>
</dbReference>
<comment type="similarity">
    <text evidence="1 6">Belongs to the DNA mismatch repair MutS family.</text>
</comment>
<dbReference type="Pfam" id="PF01624">
    <property type="entry name" value="MutS_I"/>
    <property type="match status" value="1"/>
</dbReference>
<dbReference type="SUPFAM" id="SSF52540">
    <property type="entry name" value="P-loop containing nucleoside triphosphate hydrolases"/>
    <property type="match status" value="1"/>
</dbReference>
<dbReference type="PIRSF" id="PIRSF037677">
    <property type="entry name" value="DNA_mis_repair_Msh6"/>
    <property type="match status" value="1"/>
</dbReference>
<dbReference type="Proteomes" id="UP001214638">
    <property type="component" value="Unassembled WGS sequence"/>
</dbReference>
<evidence type="ECO:0000256" key="4">
    <source>
        <dbReference type="ARBA" id="ARBA00022840"/>
    </source>
</evidence>
<dbReference type="GO" id="GO:0140664">
    <property type="term" value="F:ATP-dependent DNA damage sensor activity"/>
    <property type="evidence" value="ECO:0007669"/>
    <property type="project" value="InterPro"/>
</dbReference>
<dbReference type="GO" id="GO:0005524">
    <property type="term" value="F:ATP binding"/>
    <property type="evidence" value="ECO:0007669"/>
    <property type="project" value="UniProtKB-UniRule"/>
</dbReference>
<accession>A0AAD9PLQ4</accession>
<dbReference type="InterPro" id="IPR000432">
    <property type="entry name" value="DNA_mismatch_repair_MutS_C"/>
</dbReference>
<dbReference type="InterPro" id="IPR036678">
    <property type="entry name" value="MutS_con_dom_sf"/>
</dbReference>
<evidence type="ECO:0000256" key="6">
    <source>
        <dbReference type="PIRNR" id="PIRNR037677"/>
    </source>
</evidence>
<evidence type="ECO:0000256" key="1">
    <source>
        <dbReference type="ARBA" id="ARBA00006271"/>
    </source>
</evidence>
<dbReference type="InterPro" id="IPR016151">
    <property type="entry name" value="DNA_mismatch_repair_MutS_N"/>
</dbReference>
<evidence type="ECO:0000313" key="9">
    <source>
        <dbReference type="Proteomes" id="UP001214638"/>
    </source>
</evidence>
<dbReference type="PROSITE" id="PS00486">
    <property type="entry name" value="DNA_MISMATCH_REPAIR_2"/>
    <property type="match status" value="1"/>
</dbReference>
<dbReference type="InterPro" id="IPR045076">
    <property type="entry name" value="MutS"/>
</dbReference>
<dbReference type="KEGG" id="bdw:94334462"/>
<evidence type="ECO:0000256" key="2">
    <source>
        <dbReference type="ARBA" id="ARBA00022741"/>
    </source>
</evidence>
<keyword evidence="6" id="KW-0234">DNA repair</keyword>
<dbReference type="Gene3D" id="3.40.50.300">
    <property type="entry name" value="P-loop containing nucleotide triphosphate hydrolases"/>
    <property type="match status" value="1"/>
</dbReference>
<sequence length="1145" mass="129496">MASKNKSDSIKGVTITSFFKSARKNNIPEATPHTRTTIGVDSFVEAANTEYNIGTSLHAPTCNVKCAAPDPIDITKNSSSTKESYFAEIEKNTTISSVDFDNISSTTTAVGCDFDGESTNANGNKSVLFDDDDESPVCRKRSLLFDTSFKPSKLKCDEYVPPPISEKKRTTTIEEFNYEQDFNKEESGTLTVGSEPFLPPEKNADCVYDEEVKKYMNCPASQNSQCFKAYVTSFYRYSGTFHFPPWLDIRNIKDLDGHSPLDPEYNPSTLWVPPKKHKWAIEYRSGHFTDCMQQWWFLKQTRFDSLLFFKMGKFYELFYHDACIIQEICSLRWMGSERKPHVGFPERSIHTYAKACVERGYKVVVVEQTETPTQLESRIKKGNATIKAVERQVCEVITPGTIVRSEMLGAQSRPLLIINGSTEKINVGIVDVSMCKIRLTSLKFDIKDLLTLIYGINPAEIVVSKCLQQNEELAQCTAQIGIPIVFLEPPQDLELPSFKYSNAQEDFSEYNEALLMIKAYLTNVLLDKLLEYCTVAILDTDLKSKYMAMDAIAMSHLEIFKNQEGSEDLCLYSFLNRTSSAFGERRLRQWLLNPLQNTQVINQRSAAVELLIKNISLVLDYNQELQSIPDIERYMGKIVNAAANAYKGAIYFDESIFTKLHDLCVLLDSLINLENVVVAFFDNCKELELHGTILEVYIRTFTSVTQECNNLKEMIQVTGIRQCCSKSGYWEASDLIRVKIKQIELELQGVLDEIKKVVPNATFSHCKFRYEIEVTEKEYNILKKNQSPEITSTRTGFVRFRLNAIIKLVEQLENLEFELEQSEIRFFEHIIKQINFRFCLFTKLVDQAADLDCLCSFALVAKNAKMPMTRAVVHPKSNTPFLRMESLVHPMVYDLNSKFVPNDVFLNYGGITSLVLLTGPNMGGKSTLLRQTAIGIIMAQIGSMVPAKKCEFTVFDGIYTRLGSSDNIMQGQSTFLMELSDMSNMMANATVNSLCLIDELGRGTSTFDGTAIAASCLENIATMGARCIFTTHFKAVVESAELLENVTLCHMSYMFDKDNQALEFLYKLALGACAESHGYIVARYAGIPEHVIELAQQVGAKFKLGMSRIYKEGAELEEKIKSAYLSSDMEELKRIYNTYKHGQDL</sequence>
<dbReference type="Pfam" id="PF05192">
    <property type="entry name" value="MutS_III"/>
    <property type="match status" value="1"/>
</dbReference>
<gene>
    <name evidence="8" type="ORF">BdWA1_000164</name>
</gene>
<comment type="caution">
    <text evidence="8">The sequence shown here is derived from an EMBL/GenBank/DDBJ whole genome shotgun (WGS) entry which is preliminary data.</text>
</comment>
<dbReference type="AlphaFoldDB" id="A0AAD9PLQ4"/>
<dbReference type="SMART" id="SM00534">
    <property type="entry name" value="MUTSac"/>
    <property type="match status" value="1"/>
</dbReference>
<comment type="function">
    <text evidence="6">Component of the post-replicative DNA mismatch repair system (MMR).</text>
</comment>
<dbReference type="InterPro" id="IPR027417">
    <property type="entry name" value="P-loop_NTPase"/>
</dbReference>
<feature type="domain" description="DNA mismatch repair proteins mutS family" evidence="7">
    <location>
        <begin position="993"/>
        <end position="1009"/>
    </location>
</feature>
<dbReference type="SUPFAM" id="SSF48334">
    <property type="entry name" value="DNA repair protein MutS, domain III"/>
    <property type="match status" value="1"/>
</dbReference>
<proteinExistence type="inferred from homology"/>
<dbReference type="InterPro" id="IPR036187">
    <property type="entry name" value="DNA_mismatch_repair_MutS_sf"/>
</dbReference>
<dbReference type="Gene3D" id="3.40.1170.10">
    <property type="entry name" value="DNA repair protein MutS, domain I"/>
    <property type="match status" value="1"/>
</dbReference>
<dbReference type="SUPFAM" id="SSF55271">
    <property type="entry name" value="DNA repair protein MutS, domain I"/>
    <property type="match status" value="1"/>
</dbReference>
<dbReference type="SUPFAM" id="SSF53150">
    <property type="entry name" value="DNA repair protein MutS, domain II"/>
    <property type="match status" value="1"/>
</dbReference>
<dbReference type="PANTHER" id="PTHR11361:SF148">
    <property type="entry name" value="DNA MISMATCH REPAIR PROTEIN MSH6"/>
    <property type="match status" value="1"/>
</dbReference>
<dbReference type="EMBL" id="JALLKP010000001">
    <property type="protein sequence ID" value="KAK2197165.1"/>
    <property type="molecule type" value="Genomic_DNA"/>
</dbReference>
<organism evidence="8 9">
    <name type="scientific">Babesia duncani</name>
    <dbReference type="NCBI Taxonomy" id="323732"/>
    <lineage>
        <taxon>Eukaryota</taxon>
        <taxon>Sar</taxon>
        <taxon>Alveolata</taxon>
        <taxon>Apicomplexa</taxon>
        <taxon>Aconoidasida</taxon>
        <taxon>Piroplasmida</taxon>
        <taxon>Babesiidae</taxon>
        <taxon>Babesia</taxon>
    </lineage>
</organism>
<dbReference type="GO" id="GO:0030983">
    <property type="term" value="F:mismatched DNA binding"/>
    <property type="evidence" value="ECO:0007669"/>
    <property type="project" value="UniProtKB-UniRule"/>
</dbReference>
<keyword evidence="5 6" id="KW-0238">DNA-binding</keyword>
<dbReference type="PANTHER" id="PTHR11361">
    <property type="entry name" value="DNA MISMATCH REPAIR PROTEIN MUTS FAMILY MEMBER"/>
    <property type="match status" value="1"/>
</dbReference>
<dbReference type="Gene3D" id="1.10.1420.10">
    <property type="match status" value="2"/>
</dbReference>
<evidence type="ECO:0000313" key="8">
    <source>
        <dbReference type="EMBL" id="KAK2197165.1"/>
    </source>
</evidence>
<dbReference type="GO" id="GO:0006298">
    <property type="term" value="P:mismatch repair"/>
    <property type="evidence" value="ECO:0007669"/>
    <property type="project" value="InterPro"/>
</dbReference>
<name>A0AAD9PLQ4_9APIC</name>
<keyword evidence="2 6" id="KW-0547">Nucleotide-binding</keyword>
<reference evidence="8" key="1">
    <citation type="journal article" date="2023" name="Nat. Microbiol.">
        <title>Babesia duncani multi-omics identifies virulence factors and drug targets.</title>
        <authorList>
            <person name="Singh P."/>
            <person name="Lonardi S."/>
            <person name="Liang Q."/>
            <person name="Vydyam P."/>
            <person name="Khabirova E."/>
            <person name="Fang T."/>
            <person name="Gihaz S."/>
            <person name="Thekkiniath J."/>
            <person name="Munshi M."/>
            <person name="Abel S."/>
            <person name="Ciampossin L."/>
            <person name="Batugedara G."/>
            <person name="Gupta M."/>
            <person name="Lu X.M."/>
            <person name="Lenz T."/>
            <person name="Chakravarty S."/>
            <person name="Cornillot E."/>
            <person name="Hu Y."/>
            <person name="Ma W."/>
            <person name="Gonzalez L.M."/>
            <person name="Sanchez S."/>
            <person name="Estrada K."/>
            <person name="Sanchez-Flores A."/>
            <person name="Montero E."/>
            <person name="Harb O.S."/>
            <person name="Le Roch K.G."/>
            <person name="Mamoun C.B."/>
        </authorList>
    </citation>
    <scope>NUCLEOTIDE SEQUENCE</scope>
    <source>
        <strain evidence="8">WA1</strain>
    </source>
</reference>
<keyword evidence="3 6" id="KW-0227">DNA damage</keyword>
<keyword evidence="4 6" id="KW-0067">ATP-binding</keyword>
<dbReference type="InterPro" id="IPR007696">
    <property type="entry name" value="DNA_mismatch_repair_MutS_core"/>
</dbReference>
<dbReference type="GeneID" id="94334462"/>
<dbReference type="InterPro" id="IPR007695">
    <property type="entry name" value="DNA_mismatch_repair_MutS-lik_N"/>
</dbReference>
<dbReference type="GO" id="GO:0032301">
    <property type="term" value="C:MutSalpha complex"/>
    <property type="evidence" value="ECO:0007669"/>
    <property type="project" value="TreeGrafter"/>
</dbReference>
<dbReference type="SMART" id="SM00533">
    <property type="entry name" value="MUTSd"/>
    <property type="match status" value="1"/>
</dbReference>